<feature type="transmembrane region" description="Helical" evidence="2">
    <location>
        <begin position="6"/>
        <end position="24"/>
    </location>
</feature>
<keyword evidence="2" id="KW-1133">Transmembrane helix</keyword>
<dbReference type="AlphaFoldDB" id="A0A9X2C3I6"/>
<protein>
    <submittedName>
        <fullName evidence="4">DUF4350 domain-containing protein</fullName>
    </submittedName>
</protein>
<reference evidence="4" key="1">
    <citation type="submission" date="2021-11" db="EMBL/GenBank/DDBJ databases">
        <title>BS-T2-15 a new species belonging to the Comamonadaceae family isolated from the soil of a French oak forest.</title>
        <authorList>
            <person name="Mieszkin S."/>
            <person name="Alain K."/>
        </authorList>
    </citation>
    <scope>NUCLEOTIDE SEQUENCE</scope>
    <source>
        <strain evidence="4">BS-T2-15</strain>
    </source>
</reference>
<gene>
    <name evidence="4" type="ORF">LPC04_21440</name>
</gene>
<keyword evidence="2" id="KW-0472">Membrane</keyword>
<evidence type="ECO:0000313" key="4">
    <source>
        <dbReference type="EMBL" id="MCK9688279.1"/>
    </source>
</evidence>
<organism evidence="4 5">
    <name type="scientific">Scleromatobacter humisilvae</name>
    <dbReference type="NCBI Taxonomy" id="2897159"/>
    <lineage>
        <taxon>Bacteria</taxon>
        <taxon>Pseudomonadati</taxon>
        <taxon>Pseudomonadota</taxon>
        <taxon>Betaproteobacteria</taxon>
        <taxon>Burkholderiales</taxon>
        <taxon>Sphaerotilaceae</taxon>
        <taxon>Scleromatobacter</taxon>
    </lineage>
</organism>
<dbReference type="EMBL" id="JAJLJH010000008">
    <property type="protein sequence ID" value="MCK9688279.1"/>
    <property type="molecule type" value="Genomic_DNA"/>
</dbReference>
<dbReference type="Pfam" id="PF14258">
    <property type="entry name" value="DUF4350"/>
    <property type="match status" value="1"/>
</dbReference>
<evidence type="ECO:0000313" key="5">
    <source>
        <dbReference type="Proteomes" id="UP001139353"/>
    </source>
</evidence>
<comment type="caution">
    <text evidence="4">The sequence shown here is derived from an EMBL/GenBank/DDBJ whole genome shotgun (WGS) entry which is preliminary data.</text>
</comment>
<keyword evidence="5" id="KW-1185">Reference proteome</keyword>
<accession>A0A9X2C3I6</accession>
<proteinExistence type="predicted"/>
<feature type="domain" description="DUF4350" evidence="3">
    <location>
        <begin position="46"/>
        <end position="267"/>
    </location>
</feature>
<sequence>MKGAALIRTLVGLLVLALLGWVVWHTRWEEIEVDDPARGAAASDEVYSLRHVLEGAGATLETRTALEPMPPAGATLLLESTVWDIFPERDARLKAWVENGGHLVVTRWKFDGDVLRWVPLSFARPQRHPAAKAQDDAASDAEDTNETDDDEDAPATRRKPRPNAQQKKLARLFDPKTPWDRCADFEETDATPEPAFEPGRVYHGCTWAGPLRTLNHVAPTWQLTGAKGTLAMRVAIGRGDVTGLTAPLVTHNMGLLHGDNALIAAAVLQAAPGRVVWIVGDEAREPLLGWMWHEARTPSLLALAAIALALWRLMLRFGPREALPPQARRSMGEQVRGTGHFIAGSDPRALHAATRQAFDAAARRRVEGWAELDDDARIEALAATLQPAQAIDRAALRAAMHIGGGAAPAQILAATAVLEQARRALLRAPAAPLV</sequence>
<feature type="region of interest" description="Disordered" evidence="1">
    <location>
        <begin position="126"/>
        <end position="172"/>
    </location>
</feature>
<dbReference type="InterPro" id="IPR025646">
    <property type="entry name" value="DUF4350"/>
</dbReference>
<keyword evidence="2" id="KW-0812">Transmembrane</keyword>
<dbReference type="Proteomes" id="UP001139353">
    <property type="component" value="Unassembled WGS sequence"/>
</dbReference>
<name>A0A9X2C3I6_9BURK</name>
<evidence type="ECO:0000256" key="1">
    <source>
        <dbReference type="SAM" id="MobiDB-lite"/>
    </source>
</evidence>
<evidence type="ECO:0000256" key="2">
    <source>
        <dbReference type="SAM" id="Phobius"/>
    </source>
</evidence>
<evidence type="ECO:0000259" key="3">
    <source>
        <dbReference type="Pfam" id="PF14258"/>
    </source>
</evidence>
<feature type="compositionally biased region" description="Acidic residues" evidence="1">
    <location>
        <begin position="137"/>
        <end position="153"/>
    </location>
</feature>
<dbReference type="RefSeq" id="WP_275684327.1">
    <property type="nucleotide sequence ID" value="NZ_JAJLJH010000008.1"/>
</dbReference>